<dbReference type="Proteomes" id="UP000648984">
    <property type="component" value="Unassembled WGS sequence"/>
</dbReference>
<dbReference type="Pfam" id="PF18914">
    <property type="entry name" value="DUF5666"/>
    <property type="match status" value="2"/>
</dbReference>
<feature type="compositionally biased region" description="Gly residues" evidence="1">
    <location>
        <begin position="68"/>
        <end position="83"/>
    </location>
</feature>
<feature type="region of interest" description="Disordered" evidence="1">
    <location>
        <begin position="12"/>
        <end position="83"/>
    </location>
</feature>
<evidence type="ECO:0000256" key="1">
    <source>
        <dbReference type="SAM" id="MobiDB-lite"/>
    </source>
</evidence>
<proteinExistence type="predicted"/>
<dbReference type="EMBL" id="WTVQ01000002">
    <property type="protein sequence ID" value="NMG73390.1"/>
    <property type="molecule type" value="Genomic_DNA"/>
</dbReference>
<evidence type="ECO:0000313" key="3">
    <source>
        <dbReference type="EMBL" id="NMG73390.1"/>
    </source>
</evidence>
<feature type="compositionally biased region" description="Gly residues" evidence="1">
    <location>
        <begin position="15"/>
        <end position="33"/>
    </location>
</feature>
<protein>
    <recommendedName>
        <fullName evidence="2">DUF5666 domain-containing protein</fullName>
    </recommendedName>
</protein>
<keyword evidence="4" id="KW-1185">Reference proteome</keyword>
<reference evidence="3 4" key="1">
    <citation type="submission" date="2019-12" db="EMBL/GenBank/DDBJ databases">
        <title>Comparative genomics gives insights into the taxonomy of the Azoarcus-Aromatoleum group and reveals separate origins of nif in the plant-associated Azoarcus and non-plant-associated Aromatoleum sub-groups.</title>
        <authorList>
            <person name="Lafos M."/>
            <person name="Maluk M."/>
            <person name="Batista M."/>
            <person name="Junghare M."/>
            <person name="Carmona M."/>
            <person name="Faoro H."/>
            <person name="Cruz L.M."/>
            <person name="Battistoni F."/>
            <person name="De Souza E."/>
            <person name="Pedrosa F."/>
            <person name="Chen W.-M."/>
            <person name="Poole P.S."/>
            <person name="Dixon R.A."/>
            <person name="James E.K."/>
        </authorList>
    </citation>
    <scope>NUCLEOTIDE SEQUENCE [LARGE SCALE GENOMIC DNA]</scope>
    <source>
        <strain evidence="3 4">22Lin</strain>
    </source>
</reference>
<feature type="domain" description="DUF5666" evidence="2">
    <location>
        <begin position="298"/>
        <end position="348"/>
    </location>
</feature>
<sequence length="497" mass="51892">MSVSVHAAPVCVDPGGIGGTGAPQREGGIGGTGAPTTDHGIGGTGAPQPASAAPGIGGTGAPVASNPGGSGGTGEIAHGGIGGTGAPARDGGLGGTGIVGTITGFASICVNGVEVHYEEEVPVTENGVSSKTARLAVGQVVAVEAGTTSRGLEARNIAILNAYEGPLTSLPTASSPLRVMGQSVRLAPDAKVDAGLRSGEPVRVSGLRSAQGEVVATRIERAPDMRDASAIGAIDRKDSLLGLALSGKAPADGRELLVRGTWTGTTLQVTQARNDPSIPFAGRVRDAIVEGLVLDRLDNRVMISGFSVELDGGTAFSGGEVTDLNTNRRVRVSGVFSGTREVKATHIEFVRDGSESRGGGQRGKSGAKSDGHEDEDEDSRSGSGKSRVDTDDGRIRIETEDESGRERIERSVSATGEIEREKIERRVENADGELLRRERLEVRTSGDRTEIRERVEIFNKGERIDRVERIDRIEKPERVDRPPKIERPEKIERPDHD</sequence>
<accession>A0ABX1Q8C4</accession>
<name>A0ABX1Q8C4_9RHOO</name>
<organism evidence="3 4">
    <name type="scientific">Aromatoleum diolicum</name>
    <dbReference type="NCBI Taxonomy" id="75796"/>
    <lineage>
        <taxon>Bacteria</taxon>
        <taxon>Pseudomonadati</taxon>
        <taxon>Pseudomonadota</taxon>
        <taxon>Betaproteobacteria</taxon>
        <taxon>Rhodocyclales</taxon>
        <taxon>Rhodocyclaceae</taxon>
        <taxon>Aromatoleum</taxon>
    </lineage>
</organism>
<dbReference type="InterPro" id="IPR043724">
    <property type="entry name" value="DUF5666"/>
</dbReference>
<feature type="compositionally biased region" description="Basic and acidic residues" evidence="1">
    <location>
        <begin position="386"/>
        <end position="410"/>
    </location>
</feature>
<comment type="caution">
    <text evidence="3">The sequence shown here is derived from an EMBL/GenBank/DDBJ whole genome shotgun (WGS) entry which is preliminary data.</text>
</comment>
<gene>
    <name evidence="3" type="ORF">GPA25_01325</name>
</gene>
<feature type="region of interest" description="Disordered" evidence="1">
    <location>
        <begin position="471"/>
        <end position="497"/>
    </location>
</feature>
<evidence type="ECO:0000313" key="4">
    <source>
        <dbReference type="Proteomes" id="UP000648984"/>
    </source>
</evidence>
<evidence type="ECO:0000259" key="2">
    <source>
        <dbReference type="Pfam" id="PF18914"/>
    </source>
</evidence>
<feature type="region of interest" description="Disordered" evidence="1">
    <location>
        <begin position="347"/>
        <end position="414"/>
    </location>
</feature>
<feature type="domain" description="DUF5666" evidence="2">
    <location>
        <begin position="164"/>
        <end position="220"/>
    </location>
</feature>